<dbReference type="EMBL" id="PIQO01000017">
    <property type="protein sequence ID" value="PKR83556.1"/>
    <property type="molecule type" value="Genomic_DNA"/>
</dbReference>
<evidence type="ECO:0000313" key="7">
    <source>
        <dbReference type="Proteomes" id="UP000233440"/>
    </source>
</evidence>
<sequence length="203" mass="23930">MFIGGEIVTLTPEELYNKYQHYAERTLCEVFPDPHNLAKKKGIEYEDLVQYAKLGLWIGCLTYNPKKSKFNTHAINSIKWNLFKSLNKENGLIKLEEKRKYSESELYDVVSMDQQIFDDNEEKTLHELIASKDDTYKTGLGNVLINECLNRLTGFQKEILKLRLEEYTFEQIGSMYNMTKEAIRQHMKKMKVKFINLREVELV</sequence>
<keyword evidence="1" id="KW-0805">Transcription regulation</keyword>
<dbReference type="InterPro" id="IPR014284">
    <property type="entry name" value="RNA_pol_sigma-70_dom"/>
</dbReference>
<evidence type="ECO:0000256" key="3">
    <source>
        <dbReference type="ARBA" id="ARBA00023125"/>
    </source>
</evidence>
<dbReference type="PANTHER" id="PTHR30385">
    <property type="entry name" value="SIGMA FACTOR F FLAGELLAR"/>
    <property type="match status" value="1"/>
</dbReference>
<dbReference type="InterPro" id="IPR036388">
    <property type="entry name" value="WH-like_DNA-bd_sf"/>
</dbReference>
<dbReference type="InterPro" id="IPR007630">
    <property type="entry name" value="RNA_pol_sigma70_r4"/>
</dbReference>
<dbReference type="GO" id="GO:0016987">
    <property type="term" value="F:sigma factor activity"/>
    <property type="evidence" value="ECO:0007669"/>
    <property type="project" value="UniProtKB-KW"/>
</dbReference>
<keyword evidence="4" id="KW-0804">Transcription</keyword>
<feature type="domain" description="RNA polymerase sigma-70 region 4" evidence="5">
    <location>
        <begin position="148"/>
        <end position="189"/>
    </location>
</feature>
<name>A0A2N3LG07_9BACI</name>
<keyword evidence="7" id="KW-1185">Reference proteome</keyword>
<evidence type="ECO:0000259" key="5">
    <source>
        <dbReference type="Pfam" id="PF04545"/>
    </source>
</evidence>
<comment type="caution">
    <text evidence="6">The sequence shown here is derived from an EMBL/GenBank/DDBJ whole genome shotgun (WGS) entry which is preliminary data.</text>
</comment>
<dbReference type="Gene3D" id="1.10.1740.10">
    <property type="match status" value="1"/>
</dbReference>
<gene>
    <name evidence="6" type="ORF">CWO92_18500</name>
</gene>
<keyword evidence="2" id="KW-0731">Sigma factor</keyword>
<dbReference type="GO" id="GO:0006352">
    <property type="term" value="P:DNA-templated transcription initiation"/>
    <property type="evidence" value="ECO:0007669"/>
    <property type="project" value="InterPro"/>
</dbReference>
<evidence type="ECO:0000256" key="1">
    <source>
        <dbReference type="ARBA" id="ARBA00023015"/>
    </source>
</evidence>
<reference evidence="6 7" key="1">
    <citation type="submission" date="2017-11" db="EMBL/GenBank/DDBJ databases">
        <title>Bacillus camelliae sp. nov., isolated from pu'er tea.</title>
        <authorList>
            <person name="Niu L."/>
        </authorList>
    </citation>
    <scope>NUCLEOTIDE SEQUENCE [LARGE SCALE GENOMIC DNA]</scope>
    <source>
        <strain evidence="6 7">7578-1</strain>
    </source>
</reference>
<keyword evidence="3" id="KW-0238">DNA-binding</keyword>
<dbReference type="SUPFAM" id="SSF88659">
    <property type="entry name" value="Sigma3 and sigma4 domains of RNA polymerase sigma factors"/>
    <property type="match status" value="1"/>
</dbReference>
<dbReference type="InterPro" id="IPR013324">
    <property type="entry name" value="RNA_pol_sigma_r3/r4-like"/>
</dbReference>
<evidence type="ECO:0000256" key="4">
    <source>
        <dbReference type="ARBA" id="ARBA00023163"/>
    </source>
</evidence>
<accession>A0A2N3LG07</accession>
<dbReference type="Pfam" id="PF04545">
    <property type="entry name" value="Sigma70_r4"/>
    <property type="match status" value="1"/>
</dbReference>
<dbReference type="Proteomes" id="UP000233440">
    <property type="component" value="Unassembled WGS sequence"/>
</dbReference>
<dbReference type="Gene3D" id="1.10.10.10">
    <property type="entry name" value="Winged helix-like DNA-binding domain superfamily/Winged helix DNA-binding domain"/>
    <property type="match status" value="1"/>
</dbReference>
<dbReference type="AlphaFoldDB" id="A0A2N3LG07"/>
<proteinExistence type="predicted"/>
<dbReference type="OrthoDB" id="9783788at2"/>
<protein>
    <recommendedName>
        <fullName evidence="5">RNA polymerase sigma-70 region 4 domain-containing protein</fullName>
    </recommendedName>
</protein>
<evidence type="ECO:0000256" key="2">
    <source>
        <dbReference type="ARBA" id="ARBA00023082"/>
    </source>
</evidence>
<organism evidence="6 7">
    <name type="scientific">Heyndrickxia camelliae</name>
    <dbReference type="NCBI Taxonomy" id="1707093"/>
    <lineage>
        <taxon>Bacteria</taxon>
        <taxon>Bacillati</taxon>
        <taxon>Bacillota</taxon>
        <taxon>Bacilli</taxon>
        <taxon>Bacillales</taxon>
        <taxon>Bacillaceae</taxon>
        <taxon>Heyndrickxia</taxon>
    </lineage>
</organism>
<dbReference type="NCBIfam" id="TIGR02937">
    <property type="entry name" value="sigma70-ECF"/>
    <property type="match status" value="1"/>
</dbReference>
<dbReference type="GO" id="GO:0003677">
    <property type="term" value="F:DNA binding"/>
    <property type="evidence" value="ECO:0007669"/>
    <property type="project" value="UniProtKB-KW"/>
</dbReference>
<evidence type="ECO:0000313" key="6">
    <source>
        <dbReference type="EMBL" id="PKR83556.1"/>
    </source>
</evidence>